<comment type="caution">
    <text evidence="2">The sequence shown here is derived from an EMBL/GenBank/DDBJ whole genome shotgun (WGS) entry which is preliminary data.</text>
</comment>
<protein>
    <recommendedName>
        <fullName evidence="4">DUF2937 family protein</fullName>
    </recommendedName>
</protein>
<accession>A0A016XL53</accession>
<dbReference type="InterPro" id="IPR022584">
    <property type="entry name" value="DUF2937"/>
</dbReference>
<dbReference type="OrthoDB" id="7021410at2"/>
<dbReference type="Pfam" id="PF11157">
    <property type="entry name" value="DUF2937"/>
    <property type="match status" value="1"/>
</dbReference>
<dbReference type="AlphaFoldDB" id="A0A016XL53"/>
<evidence type="ECO:0008006" key="4">
    <source>
        <dbReference type="Google" id="ProtNLM"/>
    </source>
</evidence>
<feature type="transmembrane region" description="Helical" evidence="1">
    <location>
        <begin position="6"/>
        <end position="24"/>
    </location>
</feature>
<evidence type="ECO:0000313" key="3">
    <source>
        <dbReference type="Proteomes" id="UP000023268"/>
    </source>
</evidence>
<evidence type="ECO:0000256" key="1">
    <source>
        <dbReference type="SAM" id="Phobius"/>
    </source>
</evidence>
<dbReference type="STRING" id="1458275.AZ34_08495"/>
<dbReference type="EMBL" id="JEMG01000001">
    <property type="protein sequence ID" value="EYC52839.1"/>
    <property type="molecule type" value="Genomic_DNA"/>
</dbReference>
<dbReference type="Proteomes" id="UP000023268">
    <property type="component" value="Unassembled WGS sequence"/>
</dbReference>
<feature type="transmembrane region" description="Helical" evidence="1">
    <location>
        <begin position="137"/>
        <end position="158"/>
    </location>
</feature>
<proteinExistence type="predicted"/>
<dbReference type="RefSeq" id="WP_035606974.1">
    <property type="nucleotide sequence ID" value="NZ_JEMG01000001.1"/>
</dbReference>
<dbReference type="eggNOG" id="ENOG5032YDB">
    <property type="taxonomic scope" value="Bacteria"/>
</dbReference>
<evidence type="ECO:0000313" key="2">
    <source>
        <dbReference type="EMBL" id="EYC52839.1"/>
    </source>
</evidence>
<keyword evidence="1" id="KW-0812">Transmembrane</keyword>
<keyword evidence="1" id="KW-1133">Transmembrane helix</keyword>
<sequence length="182" mass="20271">MVSFLVRYILIVVACVAMLVGMQLPNLADQYAKRVDASLREVTLAFEPFQRIANQHTGGSIEALIKLHRDSAIAPFQAEGEAIDRLNKRRLRLQAQHKAMQGPLHERLWHLAMFADPNLREQTLLQYTPTAPLTQEALMAGGVVALTVLLLLELAMVLGRWTADLVVSQLKQLWGRKPVTGG</sequence>
<organism evidence="2 3">
    <name type="scientific">Hylemonella gracilis str. Niagara R</name>
    <dbReference type="NCBI Taxonomy" id="1458275"/>
    <lineage>
        <taxon>Bacteria</taxon>
        <taxon>Pseudomonadati</taxon>
        <taxon>Pseudomonadota</taxon>
        <taxon>Betaproteobacteria</taxon>
        <taxon>Burkholderiales</taxon>
        <taxon>Comamonadaceae</taxon>
        <taxon>Hylemonella</taxon>
    </lineage>
</organism>
<name>A0A016XL53_9BURK</name>
<keyword evidence="1" id="KW-0472">Membrane</keyword>
<reference evidence="2 3" key="1">
    <citation type="submission" date="2014-02" db="EMBL/GenBank/DDBJ databases">
        <title>Draft Genome of Hylemonella gracilis isolated from the Niagara River.</title>
        <authorList>
            <person name="Pawlowski D.R."/>
            <person name="Koudelka G.B."/>
        </authorList>
    </citation>
    <scope>NUCLEOTIDE SEQUENCE [LARGE SCALE GENOMIC DNA]</scope>
    <source>
        <strain evidence="2 3">Niagara R</strain>
    </source>
</reference>
<gene>
    <name evidence="2" type="ORF">AZ34_08495</name>
</gene>